<organism evidence="1 2">
    <name type="scientific">Mikania micrantha</name>
    <name type="common">bitter vine</name>
    <dbReference type="NCBI Taxonomy" id="192012"/>
    <lineage>
        <taxon>Eukaryota</taxon>
        <taxon>Viridiplantae</taxon>
        <taxon>Streptophyta</taxon>
        <taxon>Embryophyta</taxon>
        <taxon>Tracheophyta</taxon>
        <taxon>Spermatophyta</taxon>
        <taxon>Magnoliopsida</taxon>
        <taxon>eudicotyledons</taxon>
        <taxon>Gunneridae</taxon>
        <taxon>Pentapetalae</taxon>
        <taxon>asterids</taxon>
        <taxon>campanulids</taxon>
        <taxon>Asterales</taxon>
        <taxon>Asteraceae</taxon>
        <taxon>Asteroideae</taxon>
        <taxon>Heliantheae alliance</taxon>
        <taxon>Eupatorieae</taxon>
        <taxon>Mikania</taxon>
    </lineage>
</organism>
<sequence length="86" mass="9897">MVQSKVDDGAIGGRRCCNRKCNRRSWLRCNRRPAVELAVVLRGAARDGGASRCCSRRWCFRRCFWRLLDVDDDGRLGRMLQPNALN</sequence>
<proteinExistence type="predicted"/>
<comment type="caution">
    <text evidence="1">The sequence shown here is derived from an EMBL/GenBank/DDBJ whole genome shotgun (WGS) entry which is preliminary data.</text>
</comment>
<dbReference type="AlphaFoldDB" id="A0A5N6N3K3"/>
<gene>
    <name evidence="1" type="ORF">E3N88_28853</name>
</gene>
<dbReference type="Proteomes" id="UP000326396">
    <property type="component" value="Linkage Group LG4"/>
</dbReference>
<reference evidence="1 2" key="1">
    <citation type="submission" date="2019-05" db="EMBL/GenBank/DDBJ databases">
        <title>Mikania micrantha, genome provides insights into the molecular mechanism of rapid growth.</title>
        <authorList>
            <person name="Liu B."/>
        </authorList>
    </citation>
    <scope>NUCLEOTIDE SEQUENCE [LARGE SCALE GENOMIC DNA]</scope>
    <source>
        <strain evidence="1">NLD-2019</strain>
        <tissue evidence="1">Leaf</tissue>
    </source>
</reference>
<evidence type="ECO:0000313" key="1">
    <source>
        <dbReference type="EMBL" id="KAD4180262.1"/>
    </source>
</evidence>
<evidence type="ECO:0000313" key="2">
    <source>
        <dbReference type="Proteomes" id="UP000326396"/>
    </source>
</evidence>
<accession>A0A5N6N3K3</accession>
<keyword evidence="2" id="KW-1185">Reference proteome</keyword>
<protein>
    <submittedName>
        <fullName evidence="1">Uncharacterized protein</fullName>
    </submittedName>
</protein>
<name>A0A5N6N3K3_9ASTR</name>
<dbReference type="EMBL" id="SZYD01000014">
    <property type="protein sequence ID" value="KAD4180262.1"/>
    <property type="molecule type" value="Genomic_DNA"/>
</dbReference>